<evidence type="ECO:0000313" key="2">
    <source>
        <dbReference type="Proteomes" id="UP000439903"/>
    </source>
</evidence>
<evidence type="ECO:0000313" key="1">
    <source>
        <dbReference type="EMBL" id="KAF0483954.1"/>
    </source>
</evidence>
<sequence length="158" mass="17599">MNKNSQSKSKPSINSNSTDPFEYNYNFSLPDMNQIVEQDLKQELSTSLIFRKNITNNQNLLDISESTTSSISSSHNSNLVDKISKEAKSLPGTENNIPIAVFCPMTTLPIELPEFLETVNIFDDSSNSNSESTNSGEDNYKDKDKSADRYCIISLEVG</sequence>
<dbReference type="EMBL" id="WTPW01000742">
    <property type="protein sequence ID" value="KAF0483954.1"/>
    <property type="molecule type" value="Genomic_DNA"/>
</dbReference>
<dbReference type="Proteomes" id="UP000439903">
    <property type="component" value="Unassembled WGS sequence"/>
</dbReference>
<dbReference type="OrthoDB" id="2446263at2759"/>
<name>A0A8H4EHI1_GIGMA</name>
<reference evidence="1 2" key="1">
    <citation type="journal article" date="2019" name="Environ. Microbiol.">
        <title>At the nexus of three kingdoms: the genome of the mycorrhizal fungus Gigaspora margarita provides insights into plant, endobacterial and fungal interactions.</title>
        <authorList>
            <person name="Venice F."/>
            <person name="Ghignone S."/>
            <person name="Salvioli di Fossalunga A."/>
            <person name="Amselem J."/>
            <person name="Novero M."/>
            <person name="Xianan X."/>
            <person name="Sedzielewska Toro K."/>
            <person name="Morin E."/>
            <person name="Lipzen A."/>
            <person name="Grigoriev I.V."/>
            <person name="Henrissat B."/>
            <person name="Martin F.M."/>
            <person name="Bonfante P."/>
        </authorList>
    </citation>
    <scope>NUCLEOTIDE SEQUENCE [LARGE SCALE GENOMIC DNA]</scope>
    <source>
        <strain evidence="1 2">BEG34</strain>
    </source>
</reference>
<gene>
    <name evidence="1" type="ORF">F8M41_023160</name>
</gene>
<comment type="caution">
    <text evidence="1">The sequence shown here is derived from an EMBL/GenBank/DDBJ whole genome shotgun (WGS) entry which is preliminary data.</text>
</comment>
<dbReference type="AlphaFoldDB" id="A0A8H4EHI1"/>
<organism evidence="1 2">
    <name type="scientific">Gigaspora margarita</name>
    <dbReference type="NCBI Taxonomy" id="4874"/>
    <lineage>
        <taxon>Eukaryota</taxon>
        <taxon>Fungi</taxon>
        <taxon>Fungi incertae sedis</taxon>
        <taxon>Mucoromycota</taxon>
        <taxon>Glomeromycotina</taxon>
        <taxon>Glomeromycetes</taxon>
        <taxon>Diversisporales</taxon>
        <taxon>Gigasporaceae</taxon>
        <taxon>Gigaspora</taxon>
    </lineage>
</organism>
<protein>
    <submittedName>
        <fullName evidence="1">Uncharacterized protein</fullName>
    </submittedName>
</protein>
<accession>A0A8H4EHI1</accession>
<proteinExistence type="predicted"/>
<keyword evidence="2" id="KW-1185">Reference proteome</keyword>